<evidence type="ECO:0000256" key="2">
    <source>
        <dbReference type="ARBA" id="ARBA00022722"/>
    </source>
</evidence>
<feature type="transmembrane region" description="Helical" evidence="5">
    <location>
        <begin position="51"/>
        <end position="72"/>
    </location>
</feature>
<dbReference type="PANTHER" id="PTHR11603">
    <property type="entry name" value="AAA FAMILY ATPASE"/>
    <property type="match status" value="1"/>
</dbReference>
<feature type="transmembrane region" description="Helical" evidence="5">
    <location>
        <begin position="93"/>
        <end position="114"/>
    </location>
</feature>
<organism evidence="7 8">
    <name type="scientific">Gemelliphila asaccharolytica</name>
    <dbReference type="NCBI Taxonomy" id="502393"/>
    <lineage>
        <taxon>Bacteria</taxon>
        <taxon>Bacillati</taxon>
        <taxon>Bacillota</taxon>
        <taxon>Bacilli</taxon>
        <taxon>Bacillales</taxon>
        <taxon>Gemellaceae</taxon>
        <taxon>Gemelliphila</taxon>
    </lineage>
</organism>
<protein>
    <submittedName>
        <fullName evidence="7">PIN domain protein</fullName>
    </submittedName>
</protein>
<dbReference type="EMBL" id="LSDB01000052">
    <property type="protein sequence ID" value="KXB57104.1"/>
    <property type="molecule type" value="Genomic_DNA"/>
</dbReference>
<sequence length="371" mass="41697">MKKIFKKRGEDMLKKIIIIIFALIGITIGTISSNMVFNNLSEQSLISETKLKAIIIISITLIFVLMSLLFSGKMISFLKTVEDKIVKIPISKVLFTTIGLILGLLIATLLTTAIDSILTIRWLESIISALFYIVFGYLGFIIGFRRSTETLNIFLNKFNMQKIKNDKKLNIQKKVSNKVIDSSALIDSRIQDISNTGFLEGKLIIPEFVLKELQLISDSEDPLKRAKGRLGLECIENLQKNNDIDVIIDSNYKYKEHMLVDDLIINYAKTNKCSIITTDYNLNRIATVQSIKVLNVNDLSNAVKPMLSSGERITVNIKREGKESNQGVAYTEDGTMIVVENGKKYVGENKEVEVQSVLQTSSGRIIFTKLV</sequence>
<name>A0ABR5TM33_9BACL</name>
<keyword evidence="5" id="KW-0472">Membrane</keyword>
<dbReference type="InterPro" id="IPR002792">
    <property type="entry name" value="TRAM_dom"/>
</dbReference>
<evidence type="ECO:0000256" key="3">
    <source>
        <dbReference type="ARBA" id="ARBA00022801"/>
    </source>
</evidence>
<evidence type="ECO:0000256" key="4">
    <source>
        <dbReference type="ARBA" id="ARBA00022842"/>
    </source>
</evidence>
<dbReference type="Pfam" id="PF01938">
    <property type="entry name" value="TRAM"/>
    <property type="match status" value="1"/>
</dbReference>
<keyword evidence="4" id="KW-0460">Magnesium</keyword>
<dbReference type="SUPFAM" id="SSF88723">
    <property type="entry name" value="PIN domain-like"/>
    <property type="match status" value="1"/>
</dbReference>
<evidence type="ECO:0000256" key="1">
    <source>
        <dbReference type="ARBA" id="ARBA00001946"/>
    </source>
</evidence>
<reference evidence="7 8" key="1">
    <citation type="submission" date="2016-01" db="EMBL/GenBank/DDBJ databases">
        <authorList>
            <person name="Mitreva M."/>
            <person name="Pepin K.H."/>
            <person name="Mihindukulasuriya K.A."/>
            <person name="Fulton R."/>
            <person name="Fronick C."/>
            <person name="O'Laughlin M."/>
            <person name="Miner T."/>
            <person name="Herter B."/>
            <person name="Rosa B.A."/>
            <person name="Cordes M."/>
            <person name="Tomlinson C."/>
            <person name="Wollam A."/>
            <person name="Palsikar V.B."/>
            <person name="Mardis E.R."/>
            <person name="Wilson R.K."/>
        </authorList>
    </citation>
    <scope>NUCLEOTIDE SEQUENCE [LARGE SCALE GENOMIC DNA]</scope>
    <source>
        <strain evidence="7 8">KA00071</strain>
    </source>
</reference>
<gene>
    <name evidence="7" type="ORF">HMPREF1871_01015</name>
</gene>
<accession>A0ABR5TM33</accession>
<feature type="transmembrane region" description="Helical" evidence="5">
    <location>
        <begin position="12"/>
        <end position="31"/>
    </location>
</feature>
<evidence type="ECO:0000313" key="8">
    <source>
        <dbReference type="Proteomes" id="UP000070467"/>
    </source>
</evidence>
<dbReference type="InterPro" id="IPR002716">
    <property type="entry name" value="PIN_dom"/>
</dbReference>
<feature type="domain" description="TRAM" evidence="6">
    <location>
        <begin position="306"/>
        <end position="367"/>
    </location>
</feature>
<dbReference type="Proteomes" id="UP000070467">
    <property type="component" value="Unassembled WGS sequence"/>
</dbReference>
<dbReference type="CDD" id="cd09877">
    <property type="entry name" value="PIN_YacL-like"/>
    <property type="match status" value="1"/>
</dbReference>
<evidence type="ECO:0000256" key="5">
    <source>
        <dbReference type="SAM" id="Phobius"/>
    </source>
</evidence>
<keyword evidence="5" id="KW-0812">Transmembrane</keyword>
<dbReference type="SMART" id="SM00670">
    <property type="entry name" value="PINc"/>
    <property type="match status" value="1"/>
</dbReference>
<comment type="cofactor">
    <cofactor evidence="1">
        <name>Mg(2+)</name>
        <dbReference type="ChEBI" id="CHEBI:18420"/>
    </cofactor>
</comment>
<dbReference type="InterPro" id="IPR029060">
    <property type="entry name" value="PIN-like_dom_sf"/>
</dbReference>
<keyword evidence="3" id="KW-0378">Hydrolase</keyword>
<keyword evidence="2" id="KW-0540">Nuclease</keyword>
<keyword evidence="5" id="KW-1133">Transmembrane helix</keyword>
<evidence type="ECO:0000313" key="7">
    <source>
        <dbReference type="EMBL" id="KXB57104.1"/>
    </source>
</evidence>
<comment type="caution">
    <text evidence="7">The sequence shown here is derived from an EMBL/GenBank/DDBJ whole genome shotgun (WGS) entry which is preliminary data.</text>
</comment>
<keyword evidence="8" id="KW-1185">Reference proteome</keyword>
<dbReference type="PROSITE" id="PS50926">
    <property type="entry name" value="TRAM"/>
    <property type="match status" value="1"/>
</dbReference>
<dbReference type="InterPro" id="IPR052041">
    <property type="entry name" value="Nucleic_acid_metab_PIN/TRAM"/>
</dbReference>
<evidence type="ECO:0000259" key="6">
    <source>
        <dbReference type="PROSITE" id="PS50926"/>
    </source>
</evidence>
<dbReference type="Gene3D" id="3.40.50.1010">
    <property type="entry name" value="5'-nuclease"/>
    <property type="match status" value="1"/>
</dbReference>
<dbReference type="PANTHER" id="PTHR11603:SF147">
    <property type="entry name" value="MEMBRANE PROTEIN"/>
    <property type="match status" value="1"/>
</dbReference>
<feature type="transmembrane region" description="Helical" evidence="5">
    <location>
        <begin position="126"/>
        <end position="144"/>
    </location>
</feature>
<proteinExistence type="predicted"/>